<dbReference type="Gene3D" id="2.60.40.3620">
    <property type="match status" value="2"/>
</dbReference>
<dbReference type="CDD" id="cd12967">
    <property type="entry name" value="CBM_SusE-F_like_u1"/>
    <property type="match status" value="1"/>
</dbReference>
<dbReference type="PROSITE" id="PS51257">
    <property type="entry name" value="PROKAR_LIPOPROTEIN"/>
    <property type="match status" value="1"/>
</dbReference>
<dbReference type="Pfam" id="PF14292">
    <property type="entry name" value="SusE"/>
    <property type="match status" value="1"/>
</dbReference>
<accession>A0A923PL99</accession>
<dbReference type="EMBL" id="JACSIT010000149">
    <property type="protein sequence ID" value="MBC6996152.1"/>
    <property type="molecule type" value="Genomic_DNA"/>
</dbReference>
<keyword evidence="1" id="KW-0732">Signal</keyword>
<dbReference type="RefSeq" id="WP_187468171.1">
    <property type="nucleotide sequence ID" value="NZ_JACSIT010000149.1"/>
</dbReference>
<dbReference type="InterPro" id="IPR025970">
    <property type="entry name" value="SusE"/>
</dbReference>
<feature type="signal peptide" evidence="1">
    <location>
        <begin position="1"/>
        <end position="19"/>
    </location>
</feature>
<feature type="domain" description="SusE outer membrane protein" evidence="2">
    <location>
        <begin position="31"/>
        <end position="130"/>
    </location>
</feature>
<keyword evidence="4" id="KW-1185">Reference proteome</keyword>
<gene>
    <name evidence="3" type="ORF">H9S92_18420</name>
</gene>
<evidence type="ECO:0000313" key="3">
    <source>
        <dbReference type="EMBL" id="MBC6996152.1"/>
    </source>
</evidence>
<protein>
    <submittedName>
        <fullName evidence="3">SusE domain-containing protein</fullName>
    </submittedName>
</protein>
<dbReference type="CDD" id="cd12956">
    <property type="entry name" value="CBM_SusE-F_like"/>
    <property type="match status" value="1"/>
</dbReference>
<comment type="caution">
    <text evidence="3">The sequence shown here is derived from an EMBL/GenBank/DDBJ whole genome shotgun (WGS) entry which is preliminary data.</text>
</comment>
<name>A0A923PL99_9BACT</name>
<evidence type="ECO:0000259" key="2">
    <source>
        <dbReference type="Pfam" id="PF14292"/>
    </source>
</evidence>
<organism evidence="3 4">
    <name type="scientific">Neolewinella lacunae</name>
    <dbReference type="NCBI Taxonomy" id="1517758"/>
    <lineage>
        <taxon>Bacteria</taxon>
        <taxon>Pseudomonadati</taxon>
        <taxon>Bacteroidota</taxon>
        <taxon>Saprospiria</taxon>
        <taxon>Saprospirales</taxon>
        <taxon>Lewinellaceae</taxon>
        <taxon>Neolewinella</taxon>
    </lineage>
</organism>
<dbReference type="AlphaFoldDB" id="A0A923PL99"/>
<evidence type="ECO:0000256" key="1">
    <source>
        <dbReference type="SAM" id="SignalP"/>
    </source>
</evidence>
<dbReference type="Proteomes" id="UP000650081">
    <property type="component" value="Unassembled WGS sequence"/>
</dbReference>
<feature type="chain" id="PRO_5037456804" evidence="1">
    <location>
        <begin position="20"/>
        <end position="352"/>
    </location>
</feature>
<sequence length="352" mass="37712">MFKQTILIASLALSIGFFACEKQTFDPVLSLGDPASITAPTEGTAFVIAEGTEEETMTTFTWTAADFGFQAGATYTVEVDLAGNNFASATPLVPAVNATTAPVKNGTVNNYLISRGGEGGVAQQIQVRIKAQVGRPADNNVIFSAPVTLTVTPFEAERVYPRLFVPGAYQGWNPGDESTVIYSVPENGIYDGYAFFPDPNTEFKFTDAPNWDNGNFGDNEGDGILDDAGSNIVAPGQGMHRLNVNINDRTYTVTPTSWGVIGSATPTGWDSDTDMVYDPENRTLTLTLDLVGGGDNAIKFRANDAWDLDLGDNGADLKMEYGGANIPITESGNYTIELNLNGPIYTYTLTRN</sequence>
<proteinExistence type="predicted"/>
<reference evidence="3" key="1">
    <citation type="submission" date="2020-08" db="EMBL/GenBank/DDBJ databases">
        <title>Lewinella bacteria from marine environments.</title>
        <authorList>
            <person name="Zhong Y."/>
        </authorList>
    </citation>
    <scope>NUCLEOTIDE SEQUENCE</scope>
    <source>
        <strain evidence="3">KCTC 42187</strain>
    </source>
</reference>
<evidence type="ECO:0000313" key="4">
    <source>
        <dbReference type="Proteomes" id="UP000650081"/>
    </source>
</evidence>